<dbReference type="AlphaFoldDB" id="A0A2U9IBV6"/>
<dbReference type="RefSeq" id="WP_110269385.1">
    <property type="nucleotide sequence ID" value="NZ_CP029289.2"/>
</dbReference>
<sequence length="92" mass="10713">MKLSYNALQKLYSSSNYSIEEENSIIKIFYYPPSYSEASGIEEDVNRTIEITGKKENNYIEIIDAKIIENGKEVRKMDDSELGFWIEFIEGE</sequence>
<reference evidence="1 2" key="1">
    <citation type="submission" date="2018-05" db="EMBL/GenBank/DDBJ databases">
        <title>Complete Genome Sequences of Extremely Thermoacidophilic, Metal-Mobilizing Type-Strain Members of the Archaeal Family Sulfolobaceae: Acidianus brierleyi DSM-1651T, Acidianus sulfidivorans DSM-18786T, Metallosphaera hakonensis DSM-7519T, and Metallosphaera prunae DSM-10039T.</title>
        <authorList>
            <person name="Counts J.A."/>
            <person name="Kelly R.M."/>
        </authorList>
    </citation>
    <scope>NUCLEOTIDE SEQUENCE [LARGE SCALE GENOMIC DNA]</scope>
    <source>
        <strain evidence="1 2">DSM 1651</strain>
    </source>
</reference>
<keyword evidence="2" id="KW-1185">Reference proteome</keyword>
<dbReference type="OrthoDB" id="35781at2157"/>
<proteinExistence type="predicted"/>
<dbReference type="GeneID" id="36830812"/>
<evidence type="ECO:0000313" key="2">
    <source>
        <dbReference type="Proteomes" id="UP000248044"/>
    </source>
</evidence>
<protein>
    <submittedName>
        <fullName evidence="1">Uncharacterized protein</fullName>
    </submittedName>
</protein>
<accession>A0A2U9IBV6</accession>
<dbReference type="Proteomes" id="UP000248044">
    <property type="component" value="Chromosome"/>
</dbReference>
<gene>
    <name evidence="1" type="ORF">DFR85_01610</name>
</gene>
<organism evidence="1 2">
    <name type="scientific">Acidianus brierleyi</name>
    <dbReference type="NCBI Taxonomy" id="41673"/>
    <lineage>
        <taxon>Archaea</taxon>
        <taxon>Thermoproteota</taxon>
        <taxon>Thermoprotei</taxon>
        <taxon>Sulfolobales</taxon>
        <taxon>Sulfolobaceae</taxon>
        <taxon>Acidianus</taxon>
    </lineage>
</organism>
<dbReference type="EMBL" id="CP029289">
    <property type="protein sequence ID" value="AWR93501.1"/>
    <property type="molecule type" value="Genomic_DNA"/>
</dbReference>
<dbReference type="KEGG" id="abri:DFR85_01610"/>
<evidence type="ECO:0000313" key="1">
    <source>
        <dbReference type="EMBL" id="AWR93501.1"/>
    </source>
</evidence>
<name>A0A2U9IBV6_9CREN</name>